<comment type="caution">
    <text evidence="3">The sequence shown here is derived from an EMBL/GenBank/DDBJ whole genome shotgun (WGS) entry which is preliminary data.</text>
</comment>
<evidence type="ECO:0000256" key="1">
    <source>
        <dbReference type="ARBA" id="ARBA00022670"/>
    </source>
</evidence>
<dbReference type="InterPro" id="IPR036286">
    <property type="entry name" value="LexA/Signal_pep-like_sf"/>
</dbReference>
<dbReference type="InterPro" id="IPR019756">
    <property type="entry name" value="Pept_S26A_signal_pept_1_Ser-AS"/>
</dbReference>
<gene>
    <name evidence="3" type="ORF">PCS_02602</name>
</gene>
<keyword evidence="1" id="KW-0645">Protease</keyword>
<dbReference type="Proteomes" id="UP000011922">
    <property type="component" value="Unassembled WGS sequence"/>
</dbReference>
<evidence type="ECO:0000313" key="3">
    <source>
        <dbReference type="EMBL" id="EMG36590.1"/>
    </source>
</evidence>
<dbReference type="Gene3D" id="2.10.109.10">
    <property type="entry name" value="Umud Fragment, subunit A"/>
    <property type="match status" value="1"/>
</dbReference>
<sequence length="253" mass="27962">MLRSAMGFSEELIQQLNRALEIKFDGVQRKMAEAAGWDPTGLGRVLKGKRTTWLDTMGRLADAAGLKIVLSGEGPKPDLTRDVCWVDATIVPAGEKAGRPEAEDYFAVPLVGEAGAGPGVVSEDAVKSWILVYKNQRAIKGHTDMLAVEIERRSTSMVPTLHPRDIVLVDRNDIEITKPGGIYLVREPGQTGGGKVKRVQLTKRKDETLVVYYSDNQEENPPEVYSLQADFNDRLSDAIIGRVVWAWSDMTRK</sequence>
<dbReference type="GO" id="GO:0004252">
    <property type="term" value="F:serine-type endopeptidase activity"/>
    <property type="evidence" value="ECO:0007669"/>
    <property type="project" value="InterPro"/>
</dbReference>
<reference evidence="3 4" key="1">
    <citation type="journal article" date="2013" name="Genome Announc.">
        <title>Draft Genome Sequence for Desulfovibrio africanus Strain PCS.</title>
        <authorList>
            <person name="Brown S.D."/>
            <person name="Utturkar S.M."/>
            <person name="Arkin A.P."/>
            <person name="Deutschbauer A.M."/>
            <person name="Elias D.A."/>
            <person name="Hazen T.C."/>
            <person name="Chakraborty R."/>
        </authorList>
    </citation>
    <scope>NUCLEOTIDE SEQUENCE [LARGE SCALE GENOMIC DNA]</scope>
    <source>
        <strain evidence="3 4">PCS</strain>
    </source>
</reference>
<dbReference type="EMBL" id="AOSV01000029">
    <property type="protein sequence ID" value="EMG36590.1"/>
    <property type="molecule type" value="Genomic_DNA"/>
</dbReference>
<dbReference type="CDD" id="cd06462">
    <property type="entry name" value="Peptidase_S24_S26"/>
    <property type="match status" value="1"/>
</dbReference>
<dbReference type="GO" id="GO:0006508">
    <property type="term" value="P:proteolysis"/>
    <property type="evidence" value="ECO:0007669"/>
    <property type="project" value="UniProtKB-KW"/>
</dbReference>
<dbReference type="GO" id="GO:0016020">
    <property type="term" value="C:membrane"/>
    <property type="evidence" value="ECO:0007669"/>
    <property type="project" value="InterPro"/>
</dbReference>
<organism evidence="3 4">
    <name type="scientific">Desulfocurvibacter africanus PCS</name>
    <dbReference type="NCBI Taxonomy" id="1262666"/>
    <lineage>
        <taxon>Bacteria</taxon>
        <taxon>Pseudomonadati</taxon>
        <taxon>Thermodesulfobacteriota</taxon>
        <taxon>Desulfovibrionia</taxon>
        <taxon>Desulfovibrionales</taxon>
        <taxon>Desulfovibrionaceae</taxon>
        <taxon>Desulfocurvibacter</taxon>
    </lineage>
</organism>
<accession>M5PRA2</accession>
<keyword evidence="2" id="KW-0378">Hydrolase</keyword>
<dbReference type="AlphaFoldDB" id="M5PRA2"/>
<evidence type="ECO:0000313" key="4">
    <source>
        <dbReference type="Proteomes" id="UP000011922"/>
    </source>
</evidence>
<dbReference type="PROSITE" id="PS00501">
    <property type="entry name" value="SPASE_I_1"/>
    <property type="match status" value="1"/>
</dbReference>
<dbReference type="SUPFAM" id="SSF51306">
    <property type="entry name" value="LexA/Signal peptidase"/>
    <property type="match status" value="1"/>
</dbReference>
<dbReference type="PATRIC" id="fig|1262666.3.peg.2642"/>
<name>M5PRA2_DESAF</name>
<protein>
    <submittedName>
        <fullName evidence="3">Putative transcriptional regulator</fullName>
    </submittedName>
</protein>
<evidence type="ECO:0000256" key="2">
    <source>
        <dbReference type="ARBA" id="ARBA00022801"/>
    </source>
</evidence>
<proteinExistence type="predicted"/>